<proteinExistence type="inferred from homology"/>
<dbReference type="PANTHER" id="PTHR34471">
    <property type="entry name" value="ARGININE REPRESSOR"/>
    <property type="match status" value="1"/>
</dbReference>
<comment type="subcellular location">
    <subcellularLocation>
        <location evidence="1 7">Cytoplasm</location>
    </subcellularLocation>
</comment>
<dbReference type="EMBL" id="JAESWB010000371">
    <property type="protein sequence ID" value="MBL4954905.1"/>
    <property type="molecule type" value="Genomic_DNA"/>
</dbReference>
<feature type="domain" description="Arginine repressor C-terminal" evidence="10">
    <location>
        <begin position="80"/>
        <end position="145"/>
    </location>
</feature>
<gene>
    <name evidence="7 11" type="primary">argR</name>
    <name evidence="11" type="ORF">JK635_22355</name>
</gene>
<evidence type="ECO:0000256" key="4">
    <source>
        <dbReference type="ARBA" id="ARBA00023015"/>
    </source>
</evidence>
<dbReference type="SUPFAM" id="SSF46785">
    <property type="entry name" value="Winged helix' DNA-binding domain"/>
    <property type="match status" value="1"/>
</dbReference>
<evidence type="ECO:0000256" key="6">
    <source>
        <dbReference type="ARBA" id="ARBA00023163"/>
    </source>
</evidence>
<comment type="caution">
    <text evidence="11">The sequence shown here is derived from an EMBL/GenBank/DDBJ whole genome shotgun (WGS) entry which is preliminary data.</text>
</comment>
<dbReference type="RefSeq" id="WP_202656138.1">
    <property type="nucleotide sequence ID" value="NZ_JAESWB010000371.1"/>
</dbReference>
<dbReference type="InterPro" id="IPR036251">
    <property type="entry name" value="Arg_repress_C_sf"/>
</dbReference>
<dbReference type="PANTHER" id="PTHR34471:SF1">
    <property type="entry name" value="ARGININE REPRESSOR"/>
    <property type="match status" value="1"/>
</dbReference>
<comment type="function">
    <text evidence="7">Regulates arginine biosynthesis genes.</text>
</comment>
<comment type="similarity">
    <text evidence="2 7">Belongs to the ArgR family.</text>
</comment>
<keyword evidence="4 7" id="KW-0805">Transcription regulation</keyword>
<comment type="pathway">
    <text evidence="7">Amino-acid biosynthesis; L-arginine biosynthesis [regulation].</text>
</comment>
<dbReference type="InterPro" id="IPR036388">
    <property type="entry name" value="WH-like_DNA-bd_sf"/>
</dbReference>
<dbReference type="PRINTS" id="PR01467">
    <property type="entry name" value="ARGREPRESSOR"/>
</dbReference>
<dbReference type="Gene3D" id="3.30.1360.40">
    <property type="match status" value="1"/>
</dbReference>
<dbReference type="InterPro" id="IPR001669">
    <property type="entry name" value="Arg_repress"/>
</dbReference>
<organism evidence="11 12">
    <name type="scientific">Neobacillus paridis</name>
    <dbReference type="NCBI Taxonomy" id="2803862"/>
    <lineage>
        <taxon>Bacteria</taxon>
        <taxon>Bacillati</taxon>
        <taxon>Bacillota</taxon>
        <taxon>Bacilli</taxon>
        <taxon>Bacillales</taxon>
        <taxon>Bacillaceae</taxon>
        <taxon>Neobacillus</taxon>
    </lineage>
</organism>
<evidence type="ECO:0000256" key="8">
    <source>
        <dbReference type="NCBIfam" id="TIGR01529"/>
    </source>
</evidence>
<name>A0ABS1TUB8_9BACI</name>
<evidence type="ECO:0000313" key="11">
    <source>
        <dbReference type="EMBL" id="MBL4954905.1"/>
    </source>
</evidence>
<sequence length="150" mass="17053">MNREMRLQLITQLISKYEVSTQDELQKLLLEKGLKVTQATISRDIHALQLIKVPTKDGGFKYSFKVDQEYIISEKLKHKLRDALVNMEAINYFVVIKTLPGHAHSFGALFDSMDLEGKAGTICGNDTCLIICRSPEEAIHIQQQIDLLNH</sequence>
<dbReference type="InterPro" id="IPR020899">
    <property type="entry name" value="Arg_repress_C"/>
</dbReference>
<dbReference type="InterPro" id="IPR036390">
    <property type="entry name" value="WH_DNA-bd_sf"/>
</dbReference>
<keyword evidence="3 7" id="KW-0963">Cytoplasm</keyword>
<dbReference type="Pfam" id="PF02863">
    <property type="entry name" value="Arg_repressor_C"/>
    <property type="match status" value="1"/>
</dbReference>
<evidence type="ECO:0000313" key="12">
    <source>
        <dbReference type="Proteomes" id="UP000623967"/>
    </source>
</evidence>
<feature type="domain" description="Arginine repressor DNA-binding" evidence="9">
    <location>
        <begin position="1"/>
        <end position="68"/>
    </location>
</feature>
<keyword evidence="5 7" id="KW-0238">DNA-binding</keyword>
<dbReference type="SUPFAM" id="SSF55252">
    <property type="entry name" value="C-terminal domain of arginine repressor"/>
    <property type="match status" value="1"/>
</dbReference>
<keyword evidence="6 7" id="KW-0804">Transcription</keyword>
<dbReference type="HAMAP" id="MF_00173">
    <property type="entry name" value="Arg_repressor"/>
    <property type="match status" value="1"/>
</dbReference>
<dbReference type="InterPro" id="IPR020900">
    <property type="entry name" value="Arg_repress_DNA-bd"/>
</dbReference>
<dbReference type="Pfam" id="PF01316">
    <property type="entry name" value="Arg_repressor"/>
    <property type="match status" value="1"/>
</dbReference>
<reference evidence="11 12" key="1">
    <citation type="submission" date="2021-01" db="EMBL/GenBank/DDBJ databases">
        <title>Genome public.</title>
        <authorList>
            <person name="Liu C."/>
            <person name="Sun Q."/>
        </authorList>
    </citation>
    <scope>NUCLEOTIDE SEQUENCE [LARGE SCALE GENOMIC DNA]</scope>
    <source>
        <strain evidence="11 12">YIM B02564</strain>
    </source>
</reference>
<evidence type="ECO:0000259" key="9">
    <source>
        <dbReference type="Pfam" id="PF01316"/>
    </source>
</evidence>
<evidence type="ECO:0000256" key="1">
    <source>
        <dbReference type="ARBA" id="ARBA00004496"/>
    </source>
</evidence>
<keyword evidence="7" id="KW-0028">Amino-acid biosynthesis</keyword>
<evidence type="ECO:0000256" key="7">
    <source>
        <dbReference type="HAMAP-Rule" id="MF_00173"/>
    </source>
</evidence>
<keyword evidence="7" id="KW-0678">Repressor</keyword>
<evidence type="ECO:0000256" key="5">
    <source>
        <dbReference type="ARBA" id="ARBA00023125"/>
    </source>
</evidence>
<dbReference type="Gene3D" id="1.10.10.10">
    <property type="entry name" value="Winged helix-like DNA-binding domain superfamily/Winged helix DNA-binding domain"/>
    <property type="match status" value="1"/>
</dbReference>
<dbReference type="NCBIfam" id="TIGR01529">
    <property type="entry name" value="argR_whole"/>
    <property type="match status" value="1"/>
</dbReference>
<dbReference type="Proteomes" id="UP000623967">
    <property type="component" value="Unassembled WGS sequence"/>
</dbReference>
<protein>
    <recommendedName>
        <fullName evidence="7 8">Arginine repressor</fullName>
    </recommendedName>
</protein>
<keyword evidence="7" id="KW-0055">Arginine biosynthesis</keyword>
<evidence type="ECO:0000259" key="10">
    <source>
        <dbReference type="Pfam" id="PF02863"/>
    </source>
</evidence>
<evidence type="ECO:0000256" key="2">
    <source>
        <dbReference type="ARBA" id="ARBA00008316"/>
    </source>
</evidence>
<accession>A0ABS1TUB8</accession>
<keyword evidence="12" id="KW-1185">Reference proteome</keyword>
<evidence type="ECO:0000256" key="3">
    <source>
        <dbReference type="ARBA" id="ARBA00022490"/>
    </source>
</evidence>